<reference evidence="1 2" key="1">
    <citation type="journal article" date="2013" name="Nat. Commun.">
        <title>The evolution and pathogenic mechanisms of the rice sheath blight pathogen.</title>
        <authorList>
            <person name="Zheng A."/>
            <person name="Lin R."/>
            <person name="Xu L."/>
            <person name="Qin P."/>
            <person name="Tang C."/>
            <person name="Ai P."/>
            <person name="Zhang D."/>
            <person name="Liu Y."/>
            <person name="Sun Z."/>
            <person name="Feng H."/>
            <person name="Wang Y."/>
            <person name="Chen Y."/>
            <person name="Liang X."/>
            <person name="Fu R."/>
            <person name="Li Q."/>
            <person name="Zhang J."/>
            <person name="Yu X."/>
            <person name="Xie Z."/>
            <person name="Ding L."/>
            <person name="Guan P."/>
            <person name="Tang J."/>
            <person name="Liang Y."/>
            <person name="Wang S."/>
            <person name="Deng Q."/>
            <person name="Li S."/>
            <person name="Zhu J."/>
            <person name="Wang L."/>
            <person name="Liu H."/>
            <person name="Li P."/>
        </authorList>
    </citation>
    <scope>NUCLEOTIDE SEQUENCE [LARGE SCALE GENOMIC DNA]</scope>
    <source>
        <strain evidence="2">AG-1 IA</strain>
    </source>
</reference>
<organism evidence="1 2">
    <name type="scientific">Thanatephorus cucumeris (strain AG1-IA)</name>
    <name type="common">Rice sheath blight fungus</name>
    <name type="synonym">Rhizoctonia solani</name>
    <dbReference type="NCBI Taxonomy" id="983506"/>
    <lineage>
        <taxon>Eukaryota</taxon>
        <taxon>Fungi</taxon>
        <taxon>Dikarya</taxon>
        <taxon>Basidiomycota</taxon>
        <taxon>Agaricomycotina</taxon>
        <taxon>Agaricomycetes</taxon>
        <taxon>Cantharellales</taxon>
        <taxon>Ceratobasidiaceae</taxon>
        <taxon>Rhizoctonia</taxon>
        <taxon>Rhizoctonia solani AG-1</taxon>
    </lineage>
</organism>
<gene>
    <name evidence="1" type="ORF">AG1IA_02626</name>
</gene>
<sequence length="55" mass="6502">MVQHHRNWSLKLSQTCEAHYALSQQFARFRASCRLRKFRLDRVCLGGAVSYCDEK</sequence>
<dbReference type="Proteomes" id="UP000011668">
    <property type="component" value="Unassembled WGS sequence"/>
</dbReference>
<dbReference type="EMBL" id="AFRT01000574">
    <property type="protein sequence ID" value="ELU43360.1"/>
    <property type="molecule type" value="Genomic_DNA"/>
</dbReference>
<keyword evidence="2" id="KW-1185">Reference proteome</keyword>
<protein>
    <submittedName>
        <fullName evidence="1">Uncharacterized protein</fullName>
    </submittedName>
</protein>
<evidence type="ECO:0000313" key="2">
    <source>
        <dbReference type="Proteomes" id="UP000011668"/>
    </source>
</evidence>
<accession>L8WZG2</accession>
<evidence type="ECO:0000313" key="1">
    <source>
        <dbReference type="EMBL" id="ELU43360.1"/>
    </source>
</evidence>
<dbReference type="AlphaFoldDB" id="L8WZG2"/>
<proteinExistence type="predicted"/>
<name>L8WZG2_THACA</name>
<dbReference type="HOGENOM" id="CLU_3034027_0_0_1"/>
<comment type="caution">
    <text evidence="1">The sequence shown here is derived from an EMBL/GenBank/DDBJ whole genome shotgun (WGS) entry which is preliminary data.</text>
</comment>